<dbReference type="EMBL" id="JAUMVS010000182">
    <property type="protein sequence ID" value="MDO4842467.1"/>
    <property type="molecule type" value="Genomic_DNA"/>
</dbReference>
<name>A0AA43RIL3_9ACTN</name>
<dbReference type="InterPro" id="IPR013108">
    <property type="entry name" value="Amidohydro_3"/>
</dbReference>
<proteinExistence type="predicted"/>
<evidence type="ECO:0000313" key="2">
    <source>
        <dbReference type="EMBL" id="MDO4842467.1"/>
    </source>
</evidence>
<keyword evidence="3" id="KW-1185">Reference proteome</keyword>
<dbReference type="AlphaFoldDB" id="A0AA43RIL3"/>
<dbReference type="Pfam" id="PF07969">
    <property type="entry name" value="Amidohydro_3"/>
    <property type="match status" value="1"/>
</dbReference>
<evidence type="ECO:0000313" key="3">
    <source>
        <dbReference type="Proteomes" id="UP001168575"/>
    </source>
</evidence>
<sequence length="278" mass="31296">MIKADYIFLNGNFYTMRQPDETFEAMAVLNGRIVAVGDTKTIRKIEARQEIDLEGKTILPGFMDTHMHFIMDADDRQKVELLQADSIDDIISRMKAQDSPDASPEEWLVGRSIHVENIKEGRFPDRHELDRISTERPVFLFTYCRHTGMGNTKALELAGIGKGFVPEVEGTVEFEEDGSPSGIIRETAYNRYFSPIMDANLDSAAYRKKLAKKFAPEYSKAGLTTLHSYSTISAEPLEYLYMYLELEEEGLLPFRVRMSSAMPLAKTIGAATGLGSDK</sequence>
<dbReference type="Gene3D" id="2.30.40.10">
    <property type="entry name" value="Urease, subunit C, domain 1"/>
    <property type="match status" value="1"/>
</dbReference>
<comment type="caution">
    <text evidence="2">The sequence shown here is derived from an EMBL/GenBank/DDBJ whole genome shotgun (WGS) entry which is preliminary data.</text>
</comment>
<accession>A0AA43RIL3</accession>
<gene>
    <name evidence="2" type="ORF">Q3982_07325</name>
</gene>
<dbReference type="PANTHER" id="PTHR22642:SF2">
    <property type="entry name" value="PROTEIN LONG AFTER FAR-RED 3"/>
    <property type="match status" value="1"/>
</dbReference>
<dbReference type="Gene3D" id="3.10.310.70">
    <property type="match status" value="1"/>
</dbReference>
<feature type="domain" description="Amidohydrolase 3" evidence="1">
    <location>
        <begin position="49"/>
        <end position="268"/>
    </location>
</feature>
<dbReference type="PANTHER" id="PTHR22642">
    <property type="entry name" value="IMIDAZOLONEPROPIONASE"/>
    <property type="match status" value="1"/>
</dbReference>
<reference evidence="2" key="1">
    <citation type="submission" date="2023-07" db="EMBL/GenBank/DDBJ databases">
        <title>Between Cages and Wild: Unraveling the Impact of Captivity on Animal Microbiomes and Antimicrobial Resistance.</title>
        <authorList>
            <person name="Schmartz G.P."/>
            <person name="Rehner J."/>
            <person name="Schuff M.J."/>
            <person name="Becker S.L."/>
            <person name="Kravczyk M."/>
            <person name="Gurevich A."/>
            <person name="Francke R."/>
            <person name="Mueller R."/>
            <person name="Keller V."/>
            <person name="Keller A."/>
        </authorList>
    </citation>
    <scope>NUCLEOTIDE SEQUENCE</scope>
    <source>
        <strain evidence="2">S12M_St_49</strain>
    </source>
</reference>
<dbReference type="SUPFAM" id="SSF51338">
    <property type="entry name" value="Composite domain of metallo-dependent hydrolases"/>
    <property type="match status" value="1"/>
</dbReference>
<feature type="non-terminal residue" evidence="2">
    <location>
        <position position="278"/>
    </location>
</feature>
<dbReference type="GO" id="GO:0016810">
    <property type="term" value="F:hydrolase activity, acting on carbon-nitrogen (but not peptide) bonds"/>
    <property type="evidence" value="ECO:0007669"/>
    <property type="project" value="InterPro"/>
</dbReference>
<dbReference type="Proteomes" id="UP001168575">
    <property type="component" value="Unassembled WGS sequence"/>
</dbReference>
<dbReference type="InterPro" id="IPR011059">
    <property type="entry name" value="Metal-dep_hydrolase_composite"/>
</dbReference>
<evidence type="ECO:0000259" key="1">
    <source>
        <dbReference type="Pfam" id="PF07969"/>
    </source>
</evidence>
<protein>
    <submittedName>
        <fullName evidence="2">Amidohydrolase family protein</fullName>
    </submittedName>
</protein>
<organism evidence="2 3">
    <name type="scientific">Phoenicibacter congonensis</name>
    <dbReference type="NCBI Taxonomy" id="1944646"/>
    <lineage>
        <taxon>Bacteria</taxon>
        <taxon>Bacillati</taxon>
        <taxon>Actinomycetota</taxon>
        <taxon>Coriobacteriia</taxon>
        <taxon>Eggerthellales</taxon>
        <taxon>Eggerthellaceae</taxon>
        <taxon>Phoenicibacter</taxon>
    </lineage>
</organism>